<evidence type="ECO:0000256" key="4">
    <source>
        <dbReference type="ARBA" id="ARBA00022475"/>
    </source>
</evidence>
<dbReference type="EMBL" id="JACRWD010000001">
    <property type="protein sequence ID" value="MBC6003190.1"/>
    <property type="molecule type" value="Genomic_DNA"/>
</dbReference>
<dbReference type="GO" id="GO:0016301">
    <property type="term" value="F:kinase activity"/>
    <property type="evidence" value="ECO:0007669"/>
    <property type="project" value="UniProtKB-KW"/>
</dbReference>
<dbReference type="PROSITE" id="PS50109">
    <property type="entry name" value="HIS_KIN"/>
    <property type="match status" value="1"/>
</dbReference>
<keyword evidence="5" id="KW-0597">Phosphoprotein</keyword>
<keyword evidence="10" id="KW-0902">Two-component regulatory system</keyword>
<dbReference type="EC" id="2.7.13.3" evidence="3"/>
<dbReference type="SMART" id="SM00387">
    <property type="entry name" value="HATPase_c"/>
    <property type="match status" value="1"/>
</dbReference>
<dbReference type="Proteomes" id="UP000611796">
    <property type="component" value="Unassembled WGS sequence"/>
</dbReference>
<dbReference type="InterPro" id="IPR050351">
    <property type="entry name" value="BphY/WalK/GraS-like"/>
</dbReference>
<organism evidence="14 15">
    <name type="scientific">Paeniclostridium hominis</name>
    <dbReference type="NCBI Taxonomy" id="2764329"/>
    <lineage>
        <taxon>Bacteria</taxon>
        <taxon>Bacillati</taxon>
        <taxon>Bacillota</taxon>
        <taxon>Clostridia</taxon>
        <taxon>Peptostreptococcales</taxon>
        <taxon>Peptostreptococcaceae</taxon>
        <taxon>Paeniclostridium</taxon>
    </lineage>
</organism>
<proteinExistence type="predicted"/>
<evidence type="ECO:0000313" key="15">
    <source>
        <dbReference type="Proteomes" id="UP000611796"/>
    </source>
</evidence>
<feature type="transmembrane region" description="Helical" evidence="12">
    <location>
        <begin position="37"/>
        <end position="55"/>
    </location>
</feature>
<keyword evidence="8 14" id="KW-0418">Kinase</keyword>
<dbReference type="InterPro" id="IPR036890">
    <property type="entry name" value="HATPase_C_sf"/>
</dbReference>
<keyword evidence="6" id="KW-0808">Transferase</keyword>
<dbReference type="PANTHER" id="PTHR45453">
    <property type="entry name" value="PHOSPHATE REGULON SENSOR PROTEIN PHOR"/>
    <property type="match status" value="1"/>
</dbReference>
<dbReference type="InterPro" id="IPR004358">
    <property type="entry name" value="Sig_transdc_His_kin-like_C"/>
</dbReference>
<evidence type="ECO:0000256" key="9">
    <source>
        <dbReference type="ARBA" id="ARBA00022989"/>
    </source>
</evidence>
<evidence type="ECO:0000256" key="5">
    <source>
        <dbReference type="ARBA" id="ARBA00022553"/>
    </source>
</evidence>
<reference evidence="14 15" key="1">
    <citation type="submission" date="2020-08" db="EMBL/GenBank/DDBJ databases">
        <authorList>
            <person name="Liu C."/>
            <person name="Sun Q."/>
        </authorList>
    </citation>
    <scope>NUCLEOTIDE SEQUENCE [LARGE SCALE GENOMIC DNA]</scope>
    <source>
        <strain evidence="14 15">NSJ-45</strain>
    </source>
</reference>
<comment type="subcellular location">
    <subcellularLocation>
        <location evidence="2">Cell membrane</location>
        <topology evidence="2">Multi-pass membrane protein</topology>
    </subcellularLocation>
</comment>
<dbReference type="PRINTS" id="PR00344">
    <property type="entry name" value="BCTRLSENSOR"/>
</dbReference>
<sequence>MKLSEYLKDRLVFLIINTLLFFIVSIALLAAKTSIQIIFLVFVIWFGPFTTYMILDFINQKKYYDNIIGICENLDKKYLLSEVIDKPKHLHEKIVYDLLKETNRSMRDNINYYKNMQNDYKEYIETWVHEIKTPIASTMLFIENNSDTIPFHIKSEIQKIEDYVEQVLYYSRSNDVNKDYIIKNFNLENIVRKVIRKNARDCISKKIAINIGNINNIIYSDPKWVEFIINQIIINSIKYSKSKNAVIDINSIVNKNNIVLTITDNGVGIDEKDVFRVFEKGFTGENGRKYSKSTGIGLYLCKKLCDKLGLNINLTSKKDEGTSVSIVFPVNNEVFK</sequence>
<evidence type="ECO:0000256" key="8">
    <source>
        <dbReference type="ARBA" id="ARBA00022777"/>
    </source>
</evidence>
<evidence type="ECO:0000256" key="10">
    <source>
        <dbReference type="ARBA" id="ARBA00023012"/>
    </source>
</evidence>
<evidence type="ECO:0000256" key="1">
    <source>
        <dbReference type="ARBA" id="ARBA00000085"/>
    </source>
</evidence>
<dbReference type="InterPro" id="IPR003661">
    <property type="entry name" value="HisK_dim/P_dom"/>
</dbReference>
<protein>
    <recommendedName>
        <fullName evidence="3">histidine kinase</fullName>
        <ecNumber evidence="3">2.7.13.3</ecNumber>
    </recommendedName>
</protein>
<dbReference type="Gene3D" id="3.30.565.10">
    <property type="entry name" value="Histidine kinase-like ATPase, C-terminal domain"/>
    <property type="match status" value="1"/>
</dbReference>
<dbReference type="RefSeq" id="WP_187005485.1">
    <property type="nucleotide sequence ID" value="NZ_JACRWD010000001.1"/>
</dbReference>
<comment type="catalytic activity">
    <reaction evidence="1">
        <text>ATP + protein L-histidine = ADP + protein N-phospho-L-histidine.</text>
        <dbReference type="EC" id="2.7.13.3"/>
    </reaction>
</comment>
<evidence type="ECO:0000256" key="12">
    <source>
        <dbReference type="SAM" id="Phobius"/>
    </source>
</evidence>
<dbReference type="InterPro" id="IPR003594">
    <property type="entry name" value="HATPase_dom"/>
</dbReference>
<gene>
    <name evidence="14" type="ORF">H8891_05200</name>
</gene>
<evidence type="ECO:0000256" key="2">
    <source>
        <dbReference type="ARBA" id="ARBA00004651"/>
    </source>
</evidence>
<keyword evidence="11 12" id="KW-0472">Membrane</keyword>
<evidence type="ECO:0000313" key="14">
    <source>
        <dbReference type="EMBL" id="MBC6003190.1"/>
    </source>
</evidence>
<name>A0ABR7K254_9FIRM</name>
<dbReference type="Pfam" id="PF02518">
    <property type="entry name" value="HATPase_c"/>
    <property type="match status" value="1"/>
</dbReference>
<dbReference type="PANTHER" id="PTHR45453:SF2">
    <property type="entry name" value="HISTIDINE KINASE"/>
    <property type="match status" value="1"/>
</dbReference>
<dbReference type="SUPFAM" id="SSF55874">
    <property type="entry name" value="ATPase domain of HSP90 chaperone/DNA topoisomerase II/histidine kinase"/>
    <property type="match status" value="1"/>
</dbReference>
<evidence type="ECO:0000256" key="3">
    <source>
        <dbReference type="ARBA" id="ARBA00012438"/>
    </source>
</evidence>
<evidence type="ECO:0000259" key="13">
    <source>
        <dbReference type="PROSITE" id="PS50109"/>
    </source>
</evidence>
<keyword evidence="9 12" id="KW-1133">Transmembrane helix</keyword>
<keyword evidence="15" id="KW-1185">Reference proteome</keyword>
<evidence type="ECO:0000256" key="7">
    <source>
        <dbReference type="ARBA" id="ARBA00022692"/>
    </source>
</evidence>
<dbReference type="InterPro" id="IPR005467">
    <property type="entry name" value="His_kinase_dom"/>
</dbReference>
<feature type="transmembrane region" description="Helical" evidence="12">
    <location>
        <begin position="12"/>
        <end position="31"/>
    </location>
</feature>
<feature type="domain" description="Histidine kinase" evidence="13">
    <location>
        <begin position="126"/>
        <end position="332"/>
    </location>
</feature>
<dbReference type="CDD" id="cd00082">
    <property type="entry name" value="HisKA"/>
    <property type="match status" value="1"/>
</dbReference>
<comment type="caution">
    <text evidence="14">The sequence shown here is derived from an EMBL/GenBank/DDBJ whole genome shotgun (WGS) entry which is preliminary data.</text>
</comment>
<keyword evidence="7 12" id="KW-0812">Transmembrane</keyword>
<accession>A0ABR7K254</accession>
<evidence type="ECO:0000256" key="6">
    <source>
        <dbReference type="ARBA" id="ARBA00022679"/>
    </source>
</evidence>
<keyword evidence="4" id="KW-1003">Cell membrane</keyword>
<evidence type="ECO:0000256" key="11">
    <source>
        <dbReference type="ARBA" id="ARBA00023136"/>
    </source>
</evidence>